<keyword evidence="7" id="KW-0223">Dioxygenase</keyword>
<keyword evidence="4" id="KW-0479">Metal-binding</keyword>
<dbReference type="PANTHER" id="PTHR14017:SF1">
    <property type="entry name" value="LD02225P"/>
    <property type="match status" value="1"/>
</dbReference>
<keyword evidence="9" id="KW-0408">Iron</keyword>
<evidence type="ECO:0000259" key="12">
    <source>
        <dbReference type="PROSITE" id="PS51184"/>
    </source>
</evidence>
<evidence type="ECO:0000256" key="6">
    <source>
        <dbReference type="ARBA" id="ARBA00022853"/>
    </source>
</evidence>
<dbReference type="FunFam" id="2.10.110.20:FF:000002">
    <property type="entry name" value="lysine-specific demethylase 6A isoform X2"/>
    <property type="match status" value="1"/>
</dbReference>
<dbReference type="Pfam" id="PF02373">
    <property type="entry name" value="JmjC"/>
    <property type="match status" value="1"/>
</dbReference>
<dbReference type="Gene3D" id="1.20.58.1370">
    <property type="match status" value="1"/>
</dbReference>
<evidence type="ECO:0000256" key="9">
    <source>
        <dbReference type="ARBA" id="ARBA00023004"/>
    </source>
</evidence>
<dbReference type="Gene3D" id="2.10.110.20">
    <property type="match status" value="1"/>
</dbReference>
<evidence type="ECO:0000256" key="2">
    <source>
        <dbReference type="ARBA" id="ARBA00004123"/>
    </source>
</evidence>
<dbReference type="GO" id="GO:0044666">
    <property type="term" value="C:MLL3/4 complex"/>
    <property type="evidence" value="ECO:0007669"/>
    <property type="project" value="TreeGrafter"/>
</dbReference>
<dbReference type="InterPro" id="IPR051630">
    <property type="entry name" value="Corepressor-Demethylase"/>
</dbReference>
<dbReference type="GO" id="GO:0031490">
    <property type="term" value="F:chromatin DNA binding"/>
    <property type="evidence" value="ECO:0007669"/>
    <property type="project" value="TreeGrafter"/>
</dbReference>
<keyword evidence="14" id="KW-1185">Reference proteome</keyword>
<proteinExistence type="inferred from homology"/>
<evidence type="ECO:0000313" key="14">
    <source>
        <dbReference type="Proteomes" id="UP001321473"/>
    </source>
</evidence>
<dbReference type="PANTHER" id="PTHR14017">
    <property type="entry name" value="LYSINE-SPECIFIC DEMETHYLASE"/>
    <property type="match status" value="1"/>
</dbReference>
<dbReference type="Pfam" id="PF21326">
    <property type="entry name" value="KDM6_GATAL"/>
    <property type="match status" value="1"/>
</dbReference>
<name>A0AAQ4F4T4_AMBAM</name>
<dbReference type="GO" id="GO:0010468">
    <property type="term" value="P:regulation of gene expression"/>
    <property type="evidence" value="ECO:0007669"/>
    <property type="project" value="TreeGrafter"/>
</dbReference>
<evidence type="ECO:0000256" key="1">
    <source>
        <dbReference type="ARBA" id="ARBA00001954"/>
    </source>
</evidence>
<dbReference type="AlphaFoldDB" id="A0AAQ4F4T4"/>
<evidence type="ECO:0000256" key="4">
    <source>
        <dbReference type="ARBA" id="ARBA00022723"/>
    </source>
</evidence>
<evidence type="ECO:0000313" key="13">
    <source>
        <dbReference type="EMBL" id="KAK8781901.1"/>
    </source>
</evidence>
<keyword evidence="8" id="KW-0560">Oxidoreductase</keyword>
<comment type="subcellular location">
    <subcellularLocation>
        <location evidence="2">Nucleus</location>
    </subcellularLocation>
</comment>
<sequence length="203" mass="23526">MEDLMAARIPVYRFLQRPGDLVWVNAGTVHWVQAVGWCNNIAWNVGPLNGTQFRLGLERYEWNKLQAFKSIVPMVHLSWNLARNLKVSEPQLFELIKYCLLRTLRHCQVVVEFVKGLGKEIRWHGRAKNEIAHYCANCEVEVFNILLVKEVDKKHVVHCLDCSRRLSPRLEGFVVLEEYSIEDLMDVYDNFSLQPAQTPSSSS</sequence>
<dbReference type="InterPro" id="IPR048560">
    <property type="entry name" value="KDM6A_B-like_GATAL"/>
</dbReference>
<dbReference type="Gene3D" id="2.60.120.650">
    <property type="entry name" value="Cupin"/>
    <property type="match status" value="1"/>
</dbReference>
<comment type="caution">
    <text evidence="13">The sequence shown here is derived from an EMBL/GenBank/DDBJ whole genome shotgun (WGS) entry which is preliminary data.</text>
</comment>
<dbReference type="FunFam" id="1.20.58.1370:FF:000001">
    <property type="entry name" value="lysine-specific demethylase 6A isoform X2"/>
    <property type="match status" value="1"/>
</dbReference>
<keyword evidence="10" id="KW-0539">Nucleus</keyword>
<accession>A0AAQ4F4T4</accession>
<dbReference type="SUPFAM" id="SSF51197">
    <property type="entry name" value="Clavaminate synthase-like"/>
    <property type="match status" value="1"/>
</dbReference>
<dbReference type="GO" id="GO:0046872">
    <property type="term" value="F:metal ion binding"/>
    <property type="evidence" value="ECO:0007669"/>
    <property type="project" value="UniProtKB-KW"/>
</dbReference>
<comment type="similarity">
    <text evidence="11">Belongs to the UTX family.</text>
</comment>
<evidence type="ECO:0000256" key="7">
    <source>
        <dbReference type="ARBA" id="ARBA00022964"/>
    </source>
</evidence>
<dbReference type="Pfam" id="PF21322">
    <property type="entry name" value="KDM6_C-hel"/>
    <property type="match status" value="1"/>
</dbReference>
<gene>
    <name evidence="13" type="ORF">V5799_016758</name>
</gene>
<evidence type="ECO:0000256" key="8">
    <source>
        <dbReference type="ARBA" id="ARBA00023002"/>
    </source>
</evidence>
<organism evidence="13 14">
    <name type="scientific">Amblyomma americanum</name>
    <name type="common">Lone star tick</name>
    <dbReference type="NCBI Taxonomy" id="6943"/>
    <lineage>
        <taxon>Eukaryota</taxon>
        <taxon>Metazoa</taxon>
        <taxon>Ecdysozoa</taxon>
        <taxon>Arthropoda</taxon>
        <taxon>Chelicerata</taxon>
        <taxon>Arachnida</taxon>
        <taxon>Acari</taxon>
        <taxon>Parasitiformes</taxon>
        <taxon>Ixodida</taxon>
        <taxon>Ixodoidea</taxon>
        <taxon>Ixodidae</taxon>
        <taxon>Amblyomminae</taxon>
        <taxon>Amblyomma</taxon>
    </lineage>
</organism>
<feature type="domain" description="JmjC" evidence="12">
    <location>
        <begin position="1"/>
        <end position="62"/>
    </location>
</feature>
<dbReference type="GO" id="GO:0000978">
    <property type="term" value="F:RNA polymerase II cis-regulatory region sequence-specific DNA binding"/>
    <property type="evidence" value="ECO:0007669"/>
    <property type="project" value="TreeGrafter"/>
</dbReference>
<comment type="cofactor">
    <cofactor evidence="1">
        <name>Fe(2+)</name>
        <dbReference type="ChEBI" id="CHEBI:29033"/>
    </cofactor>
</comment>
<keyword evidence="3" id="KW-0597">Phosphoprotein</keyword>
<dbReference type="EMBL" id="JARKHS020007210">
    <property type="protein sequence ID" value="KAK8781901.1"/>
    <property type="molecule type" value="Genomic_DNA"/>
</dbReference>
<keyword evidence="6" id="KW-0156">Chromatin regulator</keyword>
<dbReference type="InterPro" id="IPR046941">
    <property type="entry name" value="KDM6_GATAL_sf"/>
</dbReference>
<keyword evidence="5" id="KW-0862">Zinc</keyword>
<evidence type="ECO:0000256" key="5">
    <source>
        <dbReference type="ARBA" id="ARBA00022833"/>
    </source>
</evidence>
<dbReference type="GO" id="GO:0071558">
    <property type="term" value="F:histone H3K27me2/H3K27me3 demethylase activity"/>
    <property type="evidence" value="ECO:0007669"/>
    <property type="project" value="TreeGrafter"/>
</dbReference>
<dbReference type="InterPro" id="IPR048562">
    <property type="entry name" value="KDM6A_B-like_C-hel"/>
</dbReference>
<reference evidence="13 14" key="1">
    <citation type="journal article" date="2023" name="Arcadia Sci">
        <title>De novo assembly of a long-read Amblyomma americanum tick genome.</title>
        <authorList>
            <person name="Chou S."/>
            <person name="Poskanzer K.E."/>
            <person name="Rollins M."/>
            <person name="Thuy-Boun P.S."/>
        </authorList>
    </citation>
    <scope>NUCLEOTIDE SEQUENCE [LARGE SCALE GENOMIC DNA]</scope>
    <source>
        <strain evidence="13">F_SG_1</strain>
        <tissue evidence="13">Salivary glands</tissue>
    </source>
</reference>
<protein>
    <recommendedName>
        <fullName evidence="12">JmjC domain-containing protein</fullName>
    </recommendedName>
</protein>
<dbReference type="InterPro" id="IPR003347">
    <property type="entry name" value="JmjC_dom"/>
</dbReference>
<evidence type="ECO:0000256" key="10">
    <source>
        <dbReference type="ARBA" id="ARBA00023242"/>
    </source>
</evidence>
<dbReference type="PROSITE" id="PS51184">
    <property type="entry name" value="JMJC"/>
    <property type="match status" value="1"/>
</dbReference>
<dbReference type="Proteomes" id="UP001321473">
    <property type="component" value="Unassembled WGS sequence"/>
</dbReference>
<evidence type="ECO:0000256" key="11">
    <source>
        <dbReference type="ARBA" id="ARBA00034483"/>
    </source>
</evidence>
<evidence type="ECO:0000256" key="3">
    <source>
        <dbReference type="ARBA" id="ARBA00022553"/>
    </source>
</evidence>